<comment type="caution">
    <text evidence="7">The sequence shown here is derived from an EMBL/GenBank/DDBJ whole genome shotgun (WGS) entry which is preliminary data.</text>
</comment>
<comment type="similarity">
    <text evidence="2">Belongs to the CPA3 antiporters (TC 2.A.63) subunit E family.</text>
</comment>
<keyword evidence="4" id="KW-0812">Transmembrane</keyword>
<dbReference type="EMBL" id="BMKS01000009">
    <property type="protein sequence ID" value="GGG40290.1"/>
    <property type="molecule type" value="Genomic_DNA"/>
</dbReference>
<dbReference type="Pfam" id="PF01899">
    <property type="entry name" value="MNHE"/>
    <property type="match status" value="1"/>
</dbReference>
<comment type="subcellular location">
    <subcellularLocation>
        <location evidence="1">Cell membrane</location>
        <topology evidence="1">Multi-pass membrane protein</topology>
    </subcellularLocation>
</comment>
<dbReference type="InterPro" id="IPR002758">
    <property type="entry name" value="Cation_antiport_E"/>
</dbReference>
<evidence type="ECO:0000256" key="6">
    <source>
        <dbReference type="ARBA" id="ARBA00023136"/>
    </source>
</evidence>
<dbReference type="RefSeq" id="WP_188901593.1">
    <property type="nucleotide sequence ID" value="NZ_BMKS01000009.1"/>
</dbReference>
<sequence length="166" mass="17421">MWRRLVLRSVGFLGLWLILTDGAGGALLPGLLASVAAGWLSLRLLPPAPDAPGRVRPGALLRLALRFLHQSVLAGVDVARRALSPRLPLAPDLVTLRFRLPRGPARQVFTAGISLLPGSLAVAANGDRLTVHCLDRDQAAGAQLDAEQTRLARALGRDGAGEGPDG</sequence>
<dbReference type="AlphaFoldDB" id="A0A8J2ZCV9"/>
<evidence type="ECO:0000256" key="3">
    <source>
        <dbReference type="ARBA" id="ARBA00022475"/>
    </source>
</evidence>
<evidence type="ECO:0000313" key="8">
    <source>
        <dbReference type="Proteomes" id="UP000597507"/>
    </source>
</evidence>
<evidence type="ECO:0000256" key="1">
    <source>
        <dbReference type="ARBA" id="ARBA00004651"/>
    </source>
</evidence>
<protein>
    <recommendedName>
        <fullName evidence="9">Sodium:proton antiporter</fullName>
    </recommendedName>
</protein>
<gene>
    <name evidence="7" type="ORF">GCM10010964_29850</name>
</gene>
<evidence type="ECO:0000256" key="2">
    <source>
        <dbReference type="ARBA" id="ARBA00006228"/>
    </source>
</evidence>
<evidence type="ECO:0000256" key="4">
    <source>
        <dbReference type="ARBA" id="ARBA00022692"/>
    </source>
</evidence>
<keyword evidence="3" id="KW-1003">Cell membrane</keyword>
<keyword evidence="6" id="KW-0472">Membrane</keyword>
<evidence type="ECO:0008006" key="9">
    <source>
        <dbReference type="Google" id="ProtNLM"/>
    </source>
</evidence>
<reference evidence="7 8" key="1">
    <citation type="journal article" date="2014" name="Int. J. Syst. Evol. Microbiol.">
        <title>Complete genome sequence of Corynebacterium casei LMG S-19264T (=DSM 44701T), isolated from a smear-ripened cheese.</title>
        <authorList>
            <consortium name="US DOE Joint Genome Institute (JGI-PGF)"/>
            <person name="Walter F."/>
            <person name="Albersmeier A."/>
            <person name="Kalinowski J."/>
            <person name="Ruckert C."/>
        </authorList>
    </citation>
    <scope>NUCLEOTIDE SEQUENCE [LARGE SCALE GENOMIC DNA]</scope>
    <source>
        <strain evidence="7 8">CGMCC 1.16330</strain>
    </source>
</reference>
<keyword evidence="5" id="KW-1133">Transmembrane helix</keyword>
<dbReference type="GO" id="GO:0008324">
    <property type="term" value="F:monoatomic cation transmembrane transporter activity"/>
    <property type="evidence" value="ECO:0007669"/>
    <property type="project" value="InterPro"/>
</dbReference>
<dbReference type="Proteomes" id="UP000597507">
    <property type="component" value="Unassembled WGS sequence"/>
</dbReference>
<evidence type="ECO:0000256" key="5">
    <source>
        <dbReference type="ARBA" id="ARBA00022989"/>
    </source>
</evidence>
<dbReference type="GO" id="GO:0005886">
    <property type="term" value="C:plasma membrane"/>
    <property type="evidence" value="ECO:0007669"/>
    <property type="project" value="UniProtKB-SubCell"/>
</dbReference>
<dbReference type="PANTHER" id="PTHR34584">
    <property type="entry name" value="NA(+)/H(+) ANTIPORTER SUBUNIT E1"/>
    <property type="match status" value="1"/>
</dbReference>
<organism evidence="7 8">
    <name type="scientific">Caldovatus sediminis</name>
    <dbReference type="NCBI Taxonomy" id="2041189"/>
    <lineage>
        <taxon>Bacteria</taxon>
        <taxon>Pseudomonadati</taxon>
        <taxon>Pseudomonadota</taxon>
        <taxon>Alphaproteobacteria</taxon>
        <taxon>Acetobacterales</taxon>
        <taxon>Roseomonadaceae</taxon>
        <taxon>Caldovatus</taxon>
    </lineage>
</organism>
<evidence type="ECO:0000313" key="7">
    <source>
        <dbReference type="EMBL" id="GGG40290.1"/>
    </source>
</evidence>
<keyword evidence="8" id="KW-1185">Reference proteome</keyword>
<accession>A0A8J2ZCV9</accession>
<dbReference type="PANTHER" id="PTHR34584:SF1">
    <property type="entry name" value="NA(+)_H(+) ANTIPORTER SUBUNIT E1"/>
    <property type="match status" value="1"/>
</dbReference>
<name>A0A8J2ZCV9_9PROT</name>
<proteinExistence type="inferred from homology"/>